<comment type="caution">
    <text evidence="1">The sequence shown here is derived from an EMBL/GenBank/DDBJ whole genome shotgun (WGS) entry which is preliminary data.</text>
</comment>
<protein>
    <submittedName>
        <fullName evidence="1">Uncharacterized protein</fullName>
    </submittedName>
</protein>
<proteinExistence type="predicted"/>
<evidence type="ECO:0000313" key="2">
    <source>
        <dbReference type="Proteomes" id="UP000546917"/>
    </source>
</evidence>
<name>A0A7K4FP60_9ARCH</name>
<sequence length="97" mass="10901">MVNSRKRSLGFNAGFNSIGANYSTEVQQEIVSLEDGDFKIIPHPDGQGHTMAIRREDTVTVMTIRYVKTGLFKNKDSTERSVTQFNSDGVYQDGRKL</sequence>
<evidence type="ECO:0000313" key="1">
    <source>
        <dbReference type="EMBL" id="NOL60804.1"/>
    </source>
</evidence>
<organism evidence="1 2">
    <name type="scientific">Ferroplasma acidiphilum</name>
    <dbReference type="NCBI Taxonomy" id="74969"/>
    <lineage>
        <taxon>Archaea</taxon>
        <taxon>Methanobacteriati</taxon>
        <taxon>Thermoplasmatota</taxon>
        <taxon>Thermoplasmata</taxon>
        <taxon>Thermoplasmatales</taxon>
        <taxon>Ferroplasmaceae</taxon>
        <taxon>Ferroplasma</taxon>
    </lineage>
</organism>
<dbReference type="EMBL" id="JABGBP010000303">
    <property type="protein sequence ID" value="NOL60804.1"/>
    <property type="molecule type" value="Genomic_DNA"/>
</dbReference>
<gene>
    <name evidence="1" type="ORF">HLB00_08180</name>
</gene>
<dbReference type="RefSeq" id="WP_171481925.1">
    <property type="nucleotide sequence ID" value="NZ_JABGBP010000303.1"/>
</dbReference>
<reference evidence="1 2" key="1">
    <citation type="submission" date="2020-05" db="EMBL/GenBank/DDBJ databases">
        <authorList>
            <person name="Zhang R."/>
        </authorList>
    </citation>
    <scope>NUCLEOTIDE SEQUENCE [LARGE SCALE GENOMIC DNA]</scope>
    <source>
        <strain evidence="1 2">DSM 28986</strain>
    </source>
</reference>
<dbReference type="Proteomes" id="UP000546917">
    <property type="component" value="Unassembled WGS sequence"/>
</dbReference>
<dbReference type="AlphaFoldDB" id="A0A7K4FP60"/>
<accession>A0A7K4FP60</accession>